<dbReference type="RefSeq" id="WP_151603672.1">
    <property type="nucleotide sequence ID" value="NZ_JAWLOF010000013.1"/>
</dbReference>
<proteinExistence type="predicted"/>
<evidence type="ECO:0000313" key="1">
    <source>
        <dbReference type="EMBL" id="MDV7024310.1"/>
    </source>
</evidence>
<accession>A0ABU4E599</accession>
<sequence>MTFRLTQIDDLVRGQHYHLEEEDQCYFFGEYTARRGATHSATNQLIMNLKKGNDRRGRPEYHYKGQAIDGVARMINNSFGAGIANYTFVPVPPSKCRTDAAYDDRMTAVLRKVHELNPALDFRELVWQETSTVASHEAANNRPTVDAIMENYRLDEALMRGVKQNIIVFDDVLTAGCHFRAMKRFLLRYFPQANILGLFVARTAREADIANLFDLLN</sequence>
<name>A0ABU4E599_9ENTR</name>
<dbReference type="Proteomes" id="UP001187066">
    <property type="component" value="Unassembled WGS sequence"/>
</dbReference>
<gene>
    <name evidence="1" type="ORF">R4P48_16680</name>
</gene>
<reference evidence="1 2" key="1">
    <citation type="submission" date="2023-10" db="EMBL/GenBank/DDBJ databases">
        <authorList>
            <person name="Dale J."/>
        </authorList>
    </citation>
    <scope>NUCLEOTIDE SEQUENCE [LARGE SCALE GENOMIC DNA]</scope>
    <source>
        <strain evidence="1 2">2023EL-00970</strain>
    </source>
</reference>
<keyword evidence="2" id="KW-1185">Reference proteome</keyword>
<organism evidence="1 2">
    <name type="scientific">Atlantibacter subterraneus</name>
    <dbReference type="NCBI Taxonomy" id="255519"/>
    <lineage>
        <taxon>Bacteria</taxon>
        <taxon>Pseudomonadati</taxon>
        <taxon>Pseudomonadota</taxon>
        <taxon>Gammaproteobacteria</taxon>
        <taxon>Enterobacterales</taxon>
        <taxon>Enterobacteriaceae</taxon>
        <taxon>Atlantibacter</taxon>
    </lineage>
</organism>
<evidence type="ECO:0008006" key="3">
    <source>
        <dbReference type="Google" id="ProtNLM"/>
    </source>
</evidence>
<dbReference type="EMBL" id="JAWLOF010000013">
    <property type="protein sequence ID" value="MDV7024310.1"/>
    <property type="molecule type" value="Genomic_DNA"/>
</dbReference>
<comment type="caution">
    <text evidence="1">The sequence shown here is derived from an EMBL/GenBank/DDBJ whole genome shotgun (WGS) entry which is preliminary data.</text>
</comment>
<evidence type="ECO:0000313" key="2">
    <source>
        <dbReference type="Proteomes" id="UP001187066"/>
    </source>
</evidence>
<protein>
    <recommendedName>
        <fullName evidence="3">Phosphoribosyltransferase</fullName>
    </recommendedName>
</protein>